<dbReference type="PANTHER" id="PTHR43133:SF46">
    <property type="entry name" value="RNA POLYMERASE SIGMA-70 FACTOR ECF SUBFAMILY"/>
    <property type="match status" value="1"/>
</dbReference>
<sequence length="186" mass="21519">MIEGCKIGDRRCQKAFYEKFFGYALKIVFRYIYRYDKSVDTVHDGFVKVFKNIAAFECTNDKDLEKILFGWIRRIMVNTAIDELRKNNMIPEIGGMPDYIWEEPDESGNADQLVLYKELIKEIKKLPPSYRAVFNMFVLDGLSHLEIATLLGISVGTSKSSLSKARHQLQKNILKHSLEVSHVVHQ</sequence>
<dbReference type="PANTHER" id="PTHR43133">
    <property type="entry name" value="RNA POLYMERASE ECF-TYPE SIGMA FACTO"/>
    <property type="match status" value="1"/>
</dbReference>
<evidence type="ECO:0000313" key="8">
    <source>
        <dbReference type="Proteomes" id="UP000628448"/>
    </source>
</evidence>
<organism evidence="7 8">
    <name type="scientific">Panacibacter microcysteis</name>
    <dbReference type="NCBI Taxonomy" id="2793269"/>
    <lineage>
        <taxon>Bacteria</taxon>
        <taxon>Pseudomonadati</taxon>
        <taxon>Bacteroidota</taxon>
        <taxon>Chitinophagia</taxon>
        <taxon>Chitinophagales</taxon>
        <taxon>Chitinophagaceae</taxon>
        <taxon>Panacibacter</taxon>
    </lineage>
</organism>
<dbReference type="InterPro" id="IPR013249">
    <property type="entry name" value="RNA_pol_sigma70_r4_t2"/>
</dbReference>
<keyword evidence="8" id="KW-1185">Reference proteome</keyword>
<dbReference type="Pfam" id="PF08281">
    <property type="entry name" value="Sigma70_r4_2"/>
    <property type="match status" value="1"/>
</dbReference>
<feature type="domain" description="RNA polymerase sigma-70 region 2" evidence="5">
    <location>
        <begin position="23"/>
        <end position="88"/>
    </location>
</feature>
<accession>A0A931GY82</accession>
<name>A0A931GY82_9BACT</name>
<dbReference type="InterPro" id="IPR039425">
    <property type="entry name" value="RNA_pol_sigma-70-like"/>
</dbReference>
<dbReference type="GO" id="GO:0006352">
    <property type="term" value="P:DNA-templated transcription initiation"/>
    <property type="evidence" value="ECO:0007669"/>
    <property type="project" value="InterPro"/>
</dbReference>
<dbReference type="InterPro" id="IPR013325">
    <property type="entry name" value="RNA_pol_sigma_r2"/>
</dbReference>
<evidence type="ECO:0000256" key="3">
    <source>
        <dbReference type="ARBA" id="ARBA00023082"/>
    </source>
</evidence>
<dbReference type="Proteomes" id="UP000628448">
    <property type="component" value="Unassembled WGS sequence"/>
</dbReference>
<dbReference type="GO" id="GO:0016987">
    <property type="term" value="F:sigma factor activity"/>
    <property type="evidence" value="ECO:0007669"/>
    <property type="project" value="UniProtKB-KW"/>
</dbReference>
<feature type="domain" description="RNA polymerase sigma factor 70 region 4 type 2" evidence="6">
    <location>
        <begin position="118"/>
        <end position="168"/>
    </location>
</feature>
<comment type="similarity">
    <text evidence="1">Belongs to the sigma-70 factor family. ECF subfamily.</text>
</comment>
<dbReference type="InterPro" id="IPR036388">
    <property type="entry name" value="WH-like_DNA-bd_sf"/>
</dbReference>
<dbReference type="InterPro" id="IPR007627">
    <property type="entry name" value="RNA_pol_sigma70_r2"/>
</dbReference>
<keyword evidence="2" id="KW-0805">Transcription regulation</keyword>
<evidence type="ECO:0000256" key="1">
    <source>
        <dbReference type="ARBA" id="ARBA00010641"/>
    </source>
</evidence>
<dbReference type="SUPFAM" id="SSF88946">
    <property type="entry name" value="Sigma2 domain of RNA polymerase sigma factors"/>
    <property type="match status" value="1"/>
</dbReference>
<evidence type="ECO:0000259" key="5">
    <source>
        <dbReference type="Pfam" id="PF04542"/>
    </source>
</evidence>
<comment type="caution">
    <text evidence="7">The sequence shown here is derived from an EMBL/GenBank/DDBJ whole genome shotgun (WGS) entry which is preliminary data.</text>
</comment>
<dbReference type="GO" id="GO:0003677">
    <property type="term" value="F:DNA binding"/>
    <property type="evidence" value="ECO:0007669"/>
    <property type="project" value="InterPro"/>
</dbReference>
<dbReference type="AlphaFoldDB" id="A0A931GY82"/>
<proteinExistence type="inferred from homology"/>
<dbReference type="InterPro" id="IPR014284">
    <property type="entry name" value="RNA_pol_sigma-70_dom"/>
</dbReference>
<keyword evidence="3" id="KW-0731">Sigma factor</keyword>
<dbReference type="CDD" id="cd06171">
    <property type="entry name" value="Sigma70_r4"/>
    <property type="match status" value="1"/>
</dbReference>
<dbReference type="Gene3D" id="1.10.10.10">
    <property type="entry name" value="Winged helix-like DNA-binding domain superfamily/Winged helix DNA-binding domain"/>
    <property type="match status" value="1"/>
</dbReference>
<protein>
    <submittedName>
        <fullName evidence="7">RNA polymerase sigma factor</fullName>
    </submittedName>
</protein>
<reference evidence="7" key="1">
    <citation type="submission" date="2020-11" db="EMBL/GenBank/DDBJ databases">
        <title>Bacterial whole genome sequence for Panacibacter sp. DH6.</title>
        <authorList>
            <person name="Le V."/>
            <person name="Ko S."/>
            <person name="Ahn C.-Y."/>
            <person name="Oh H.-M."/>
        </authorList>
    </citation>
    <scope>NUCLEOTIDE SEQUENCE</scope>
    <source>
        <strain evidence="7">DH6</strain>
    </source>
</reference>
<dbReference type="SUPFAM" id="SSF88659">
    <property type="entry name" value="Sigma3 and sigma4 domains of RNA polymerase sigma factors"/>
    <property type="match status" value="1"/>
</dbReference>
<dbReference type="NCBIfam" id="TIGR02937">
    <property type="entry name" value="sigma70-ECF"/>
    <property type="match status" value="1"/>
</dbReference>
<evidence type="ECO:0000259" key="6">
    <source>
        <dbReference type="Pfam" id="PF08281"/>
    </source>
</evidence>
<gene>
    <name evidence="7" type="ORF">I5907_15370</name>
</gene>
<evidence type="ECO:0000313" key="7">
    <source>
        <dbReference type="EMBL" id="MBG9377624.1"/>
    </source>
</evidence>
<dbReference type="Pfam" id="PF04542">
    <property type="entry name" value="Sigma70_r2"/>
    <property type="match status" value="1"/>
</dbReference>
<dbReference type="InterPro" id="IPR013324">
    <property type="entry name" value="RNA_pol_sigma_r3/r4-like"/>
</dbReference>
<dbReference type="Gene3D" id="1.10.1740.10">
    <property type="match status" value="1"/>
</dbReference>
<evidence type="ECO:0000256" key="2">
    <source>
        <dbReference type="ARBA" id="ARBA00023015"/>
    </source>
</evidence>
<evidence type="ECO:0000256" key="4">
    <source>
        <dbReference type="ARBA" id="ARBA00023163"/>
    </source>
</evidence>
<keyword evidence="4" id="KW-0804">Transcription</keyword>
<dbReference type="EMBL" id="JADWYR010000002">
    <property type="protein sequence ID" value="MBG9377624.1"/>
    <property type="molecule type" value="Genomic_DNA"/>
</dbReference>